<feature type="domain" description="CHK kinase-like" evidence="2">
    <location>
        <begin position="127"/>
        <end position="300"/>
    </location>
</feature>
<dbReference type="PANTHER" id="PTHR23020">
    <property type="entry name" value="UNCHARACTERIZED NUCLEAR HORMONE RECEPTOR-RELATED"/>
    <property type="match status" value="1"/>
</dbReference>
<dbReference type="EMBL" id="JAKNSF020000012">
    <property type="protein sequence ID" value="KAK7735832.1"/>
    <property type="molecule type" value="Genomic_DNA"/>
</dbReference>
<dbReference type="InterPro" id="IPR011009">
    <property type="entry name" value="Kinase-like_dom_sf"/>
</dbReference>
<protein>
    <recommendedName>
        <fullName evidence="2">CHK kinase-like domain-containing protein</fullName>
    </recommendedName>
</protein>
<reference evidence="3 4" key="1">
    <citation type="submission" date="2024-02" db="EMBL/GenBank/DDBJ databases">
        <title>De novo assembly and annotation of 12 fungi associated with fruit tree decline syndrome in Ontario, Canada.</title>
        <authorList>
            <person name="Sulman M."/>
            <person name="Ellouze W."/>
            <person name="Ilyukhin E."/>
        </authorList>
    </citation>
    <scope>NUCLEOTIDE SEQUENCE [LARGE SCALE GENOMIC DNA]</scope>
    <source>
        <strain evidence="3 4">M169</strain>
    </source>
</reference>
<dbReference type="Pfam" id="PF02958">
    <property type="entry name" value="EcKL"/>
    <property type="match status" value="1"/>
</dbReference>
<dbReference type="InterPro" id="IPR015897">
    <property type="entry name" value="CHK_kinase-like"/>
</dbReference>
<dbReference type="InterPro" id="IPR052961">
    <property type="entry name" value="Oxido-Kinase-like_Enzymes"/>
</dbReference>
<dbReference type="SMART" id="SM00587">
    <property type="entry name" value="CHK"/>
    <property type="match status" value="1"/>
</dbReference>
<organism evidence="3 4">
    <name type="scientific">Diaporthe eres</name>
    <name type="common">Phomopsis oblonga</name>
    <dbReference type="NCBI Taxonomy" id="83184"/>
    <lineage>
        <taxon>Eukaryota</taxon>
        <taxon>Fungi</taxon>
        <taxon>Dikarya</taxon>
        <taxon>Ascomycota</taxon>
        <taxon>Pezizomycotina</taxon>
        <taxon>Sordariomycetes</taxon>
        <taxon>Sordariomycetidae</taxon>
        <taxon>Diaporthales</taxon>
        <taxon>Diaporthaceae</taxon>
        <taxon>Diaporthe</taxon>
        <taxon>Diaporthe eres species complex</taxon>
    </lineage>
</organism>
<dbReference type="Gene3D" id="3.90.1200.10">
    <property type="match status" value="1"/>
</dbReference>
<dbReference type="InterPro" id="IPR004119">
    <property type="entry name" value="EcKL"/>
</dbReference>
<name>A0ABR1PFY7_DIAER</name>
<keyword evidence="4" id="KW-1185">Reference proteome</keyword>
<feature type="region of interest" description="Disordered" evidence="1">
    <location>
        <begin position="1"/>
        <end position="20"/>
    </location>
</feature>
<dbReference type="PANTHER" id="PTHR23020:SF41">
    <property type="entry name" value="AMINOGLYCOSIDE PHOSPHOTRANSFERASE DOMAIN-CONTAINING PROTEIN"/>
    <property type="match status" value="1"/>
</dbReference>
<evidence type="ECO:0000259" key="2">
    <source>
        <dbReference type="SMART" id="SM00587"/>
    </source>
</evidence>
<feature type="compositionally biased region" description="Low complexity" evidence="1">
    <location>
        <begin position="1"/>
        <end position="12"/>
    </location>
</feature>
<accession>A0ABR1PFY7</accession>
<evidence type="ECO:0000256" key="1">
    <source>
        <dbReference type="SAM" id="MobiDB-lite"/>
    </source>
</evidence>
<comment type="caution">
    <text evidence="3">The sequence shown here is derived from an EMBL/GenBank/DDBJ whole genome shotgun (WGS) entry which is preliminary data.</text>
</comment>
<evidence type="ECO:0000313" key="4">
    <source>
        <dbReference type="Proteomes" id="UP001430848"/>
    </source>
</evidence>
<sequence length="366" mass="41562">MATATESTTTTSPEQLPASPSEITAEWLGSKLGHKVKAVTMTRTIFGTASKLFFSVEYADEAADAGSRPAYVCVKGVFDPAIVAAQPWTVSLAQRESDFFAKIAPTIKHMGYPKGWWGGKSDSQGIAIMSDLVYEGCTFPPEVASYPLETVLDGAAQMAGLHAQFWGKSQEDYPWIWNNYDPAMTFMVRQWDSVVREAGRVKLPDFLMDGTRVNAALDRYYGERNPRFRTLLHGDTHIGNIYFTAEGGTRFLDWSAFHFGSCFHDLVYFMTSMLTIEDRRRHEMDILDHYLDTLHRLGGPRFDRHNDEELMVEYKRSFLTNVIWTICPREIQSWERITSLCERTVATWVDHKVLEVIEGQPIPSQD</sequence>
<gene>
    <name evidence="3" type="ORF">SLS63_003794</name>
</gene>
<dbReference type="Proteomes" id="UP001430848">
    <property type="component" value="Unassembled WGS sequence"/>
</dbReference>
<evidence type="ECO:0000313" key="3">
    <source>
        <dbReference type="EMBL" id="KAK7735832.1"/>
    </source>
</evidence>
<dbReference type="SUPFAM" id="SSF56112">
    <property type="entry name" value="Protein kinase-like (PK-like)"/>
    <property type="match status" value="1"/>
</dbReference>
<proteinExistence type="predicted"/>